<dbReference type="PIRSF" id="PIRSF000190">
    <property type="entry name" value="Pyd_amn-ph_oxd"/>
    <property type="match status" value="1"/>
</dbReference>
<evidence type="ECO:0000256" key="7">
    <source>
        <dbReference type="PIRSR" id="PIRSR000190-2"/>
    </source>
</evidence>
<comment type="cofactor">
    <cofactor evidence="5 7">
        <name>FMN</name>
        <dbReference type="ChEBI" id="CHEBI:58210"/>
    </cofactor>
    <text evidence="5 7">Binds 1 FMN per subunit.</text>
</comment>
<dbReference type="Pfam" id="PF10590">
    <property type="entry name" value="PNP_phzG_C"/>
    <property type="match status" value="1"/>
</dbReference>
<name>A0A1R3VMT7_9GAMM</name>
<dbReference type="UniPathway" id="UPA01068">
    <property type="reaction ID" value="UER00304"/>
</dbReference>
<dbReference type="GO" id="GO:0010181">
    <property type="term" value="F:FMN binding"/>
    <property type="evidence" value="ECO:0007669"/>
    <property type="project" value="UniProtKB-UniRule"/>
</dbReference>
<proteinExistence type="inferred from homology"/>
<evidence type="ECO:0000256" key="4">
    <source>
        <dbReference type="ARBA" id="ARBA00023002"/>
    </source>
</evidence>
<dbReference type="InterPro" id="IPR019576">
    <property type="entry name" value="Pyridoxamine_oxidase_dimer_C"/>
</dbReference>
<dbReference type="Proteomes" id="UP000223759">
    <property type="component" value="Unassembled WGS sequence"/>
</dbReference>
<dbReference type="InterPro" id="IPR011576">
    <property type="entry name" value="Pyridox_Oxase_N"/>
</dbReference>
<comment type="catalytic activity">
    <reaction evidence="5">
        <text>pyridoxine 5'-phosphate + O2 = pyridoxal 5'-phosphate + H2O2</text>
        <dbReference type="Rhea" id="RHEA:15149"/>
        <dbReference type="ChEBI" id="CHEBI:15379"/>
        <dbReference type="ChEBI" id="CHEBI:16240"/>
        <dbReference type="ChEBI" id="CHEBI:58589"/>
        <dbReference type="ChEBI" id="CHEBI:597326"/>
        <dbReference type="EC" id="1.4.3.5"/>
    </reaction>
</comment>
<dbReference type="STRING" id="233100.SAMN05216526_0311"/>
<accession>A0A1R3VMT7</accession>
<feature type="binding site" evidence="5 6">
    <location>
        <begin position="191"/>
        <end position="193"/>
    </location>
    <ligand>
        <name>substrate</name>
    </ligand>
</feature>
<comment type="pathway">
    <text evidence="5">Cofactor metabolism; pyridoxal 5'-phosphate salvage; pyridoxal 5'-phosphate from pyridoxamine 5'-phosphate: step 1/1.</text>
</comment>
<dbReference type="HAMAP" id="MF_01629">
    <property type="entry name" value="PdxH"/>
    <property type="match status" value="1"/>
</dbReference>
<dbReference type="PROSITE" id="PS01064">
    <property type="entry name" value="PYRIDOX_OXIDASE"/>
    <property type="match status" value="1"/>
</dbReference>
<comment type="subunit">
    <text evidence="5">Homodimer.</text>
</comment>
<feature type="binding site" evidence="5 6">
    <location>
        <position position="127"/>
    </location>
    <ligand>
        <name>substrate</name>
    </ligand>
</feature>
<evidence type="ECO:0000256" key="3">
    <source>
        <dbReference type="ARBA" id="ARBA00022643"/>
    </source>
</evidence>
<dbReference type="PANTHER" id="PTHR10851:SF0">
    <property type="entry name" value="PYRIDOXINE-5'-PHOSPHATE OXIDASE"/>
    <property type="match status" value="1"/>
</dbReference>
<comment type="pathway">
    <text evidence="5">Cofactor metabolism; pyridoxal 5'-phosphate salvage; pyridoxal 5'-phosphate from pyridoxine 5'-phosphate: step 1/1.</text>
</comment>
<feature type="binding site" evidence="5 7">
    <location>
        <begin position="140"/>
        <end position="141"/>
    </location>
    <ligand>
        <name>FMN</name>
        <dbReference type="ChEBI" id="CHEBI:58210"/>
    </ligand>
</feature>
<dbReference type="GO" id="GO:0008615">
    <property type="term" value="P:pyridoxine biosynthetic process"/>
    <property type="evidence" value="ECO:0007669"/>
    <property type="project" value="UniProtKB-UniRule"/>
</dbReference>
<reference evidence="11 12" key="1">
    <citation type="submission" date="2017-01" db="EMBL/GenBank/DDBJ databases">
        <authorList>
            <person name="Mah S.A."/>
            <person name="Swanson W.J."/>
            <person name="Moy G.W."/>
            <person name="Vacquier V.D."/>
        </authorList>
    </citation>
    <scope>NUCLEOTIDE SEQUENCE [LARGE SCALE GENOMIC DNA]</scope>
    <source>
        <strain evidence="11 12">M9</strain>
    </source>
</reference>
<feature type="binding site" evidence="5 7">
    <location>
        <begin position="61"/>
        <end position="66"/>
    </location>
    <ligand>
        <name>FMN</name>
        <dbReference type="ChEBI" id="CHEBI:58210"/>
    </ligand>
</feature>
<gene>
    <name evidence="5" type="primary">pdxH</name>
    <name evidence="11" type="ORF">SAMN05216526_0311</name>
</gene>
<dbReference type="OrthoDB" id="9780392at2"/>
<organism evidence="11 12">
    <name type="scientific">Ectothiorhodosinus mongolicus</name>
    <dbReference type="NCBI Taxonomy" id="233100"/>
    <lineage>
        <taxon>Bacteria</taxon>
        <taxon>Pseudomonadati</taxon>
        <taxon>Pseudomonadota</taxon>
        <taxon>Gammaproteobacteria</taxon>
        <taxon>Chromatiales</taxon>
        <taxon>Ectothiorhodospiraceae</taxon>
        <taxon>Ectothiorhodosinus</taxon>
    </lineage>
</organism>
<evidence type="ECO:0000256" key="1">
    <source>
        <dbReference type="ARBA" id="ARBA00007301"/>
    </source>
</evidence>
<dbReference type="Pfam" id="PF01243">
    <property type="entry name" value="PNPOx_N"/>
    <property type="match status" value="1"/>
</dbReference>
<feature type="binding site" evidence="5 6">
    <location>
        <position position="131"/>
    </location>
    <ligand>
        <name>substrate</name>
    </ligand>
</feature>
<comment type="function">
    <text evidence="5">Catalyzes the oxidation of either pyridoxine 5'-phosphate (PNP) or pyridoxamine 5'-phosphate (PMP) into pyridoxal 5'-phosphate (PLP).</text>
</comment>
<protein>
    <recommendedName>
        <fullName evidence="5">Pyridoxine/pyridoxamine 5'-phosphate oxidase</fullName>
        <ecNumber evidence="5">1.4.3.5</ecNumber>
    </recommendedName>
    <alternativeName>
        <fullName evidence="5">PNP/PMP oxidase</fullName>
        <shortName evidence="5">PNPOx</shortName>
    </alternativeName>
    <alternativeName>
        <fullName evidence="5">Pyridoxal 5'-phosphate synthase</fullName>
    </alternativeName>
</protein>
<dbReference type="RefSeq" id="WP_076754336.1">
    <property type="nucleotide sequence ID" value="NZ_CP023018.1"/>
</dbReference>
<feature type="domain" description="Pyridoxine 5'-phosphate oxidase dimerisation C-terminal" evidence="10">
    <location>
        <begin position="172"/>
        <end position="212"/>
    </location>
</feature>
<comment type="similarity">
    <text evidence="1 5">Belongs to the pyridoxamine 5'-phosphate oxidase family.</text>
</comment>
<feature type="binding site" evidence="5">
    <location>
        <begin position="76"/>
        <end position="77"/>
    </location>
    <ligand>
        <name>FMN</name>
        <dbReference type="ChEBI" id="CHEBI:58210"/>
    </ligand>
</feature>
<keyword evidence="4 5" id="KW-0560">Oxidoreductase</keyword>
<dbReference type="NCBIfam" id="TIGR00558">
    <property type="entry name" value="pdxH"/>
    <property type="match status" value="1"/>
</dbReference>
<feature type="region of interest" description="Disordered" evidence="8">
    <location>
        <begin position="1"/>
        <end position="21"/>
    </location>
</feature>
<evidence type="ECO:0000313" key="12">
    <source>
        <dbReference type="Proteomes" id="UP000223759"/>
    </source>
</evidence>
<evidence type="ECO:0000256" key="2">
    <source>
        <dbReference type="ARBA" id="ARBA00022630"/>
    </source>
</evidence>
<comment type="catalytic activity">
    <reaction evidence="5">
        <text>pyridoxamine 5'-phosphate + O2 + H2O = pyridoxal 5'-phosphate + H2O2 + NH4(+)</text>
        <dbReference type="Rhea" id="RHEA:15817"/>
        <dbReference type="ChEBI" id="CHEBI:15377"/>
        <dbReference type="ChEBI" id="CHEBI:15379"/>
        <dbReference type="ChEBI" id="CHEBI:16240"/>
        <dbReference type="ChEBI" id="CHEBI:28938"/>
        <dbReference type="ChEBI" id="CHEBI:58451"/>
        <dbReference type="ChEBI" id="CHEBI:597326"/>
        <dbReference type="EC" id="1.4.3.5"/>
    </reaction>
</comment>
<feature type="binding site" evidence="5 7">
    <location>
        <position position="105"/>
    </location>
    <ligand>
        <name>FMN</name>
        <dbReference type="ChEBI" id="CHEBI:58210"/>
    </ligand>
</feature>
<dbReference type="Gene3D" id="2.30.110.10">
    <property type="entry name" value="Electron Transport, Fmn-binding Protein, Chain A"/>
    <property type="match status" value="1"/>
</dbReference>
<feature type="binding site" evidence="6">
    <location>
        <begin position="10"/>
        <end position="13"/>
    </location>
    <ligand>
        <name>substrate</name>
    </ligand>
</feature>
<keyword evidence="5" id="KW-0664">Pyridoxine biosynthesis</keyword>
<feature type="binding site" evidence="5 7">
    <location>
        <position position="185"/>
    </location>
    <ligand>
        <name>FMN</name>
        <dbReference type="ChEBI" id="CHEBI:58210"/>
    </ligand>
</feature>
<dbReference type="NCBIfam" id="NF004231">
    <property type="entry name" value="PRK05679.1"/>
    <property type="match status" value="1"/>
</dbReference>
<feature type="binding site" evidence="5 6">
    <location>
        <position position="66"/>
    </location>
    <ligand>
        <name>substrate</name>
    </ligand>
</feature>
<dbReference type="SUPFAM" id="SSF50475">
    <property type="entry name" value="FMN-binding split barrel"/>
    <property type="match status" value="1"/>
</dbReference>
<feature type="binding site" evidence="5 7">
    <location>
        <position position="195"/>
    </location>
    <ligand>
        <name>FMN</name>
        <dbReference type="ChEBI" id="CHEBI:58210"/>
    </ligand>
</feature>
<feature type="binding site" evidence="5 6">
    <location>
        <position position="123"/>
    </location>
    <ligand>
        <name>substrate</name>
    </ligand>
</feature>
<keyword evidence="12" id="KW-1185">Reference proteome</keyword>
<dbReference type="PANTHER" id="PTHR10851">
    <property type="entry name" value="PYRIDOXINE-5-PHOSPHATE OXIDASE"/>
    <property type="match status" value="1"/>
</dbReference>
<evidence type="ECO:0000256" key="8">
    <source>
        <dbReference type="SAM" id="MobiDB-lite"/>
    </source>
</evidence>
<keyword evidence="3 5" id="KW-0288">FMN</keyword>
<keyword evidence="2 5" id="KW-0285">Flavoprotein</keyword>
<dbReference type="EMBL" id="FTPK01000001">
    <property type="protein sequence ID" value="SIT65856.1"/>
    <property type="molecule type" value="Genomic_DNA"/>
</dbReference>
<evidence type="ECO:0000259" key="9">
    <source>
        <dbReference type="Pfam" id="PF01243"/>
    </source>
</evidence>
<dbReference type="AlphaFoldDB" id="A0A1R3VMT7"/>
<sequence length="212" mass="24117">MAQIDHRQTRRSYTRGALDRSDLSPDPLLQLGRWLDDAADQPDATAMILATADAQARPSARAVLLKHVDAKGLCWYSNDISQKGEELKVNPYASLLFFWAPLERQIRVQGQVEKLSAAEADEYFASRPLGSQQAAVASLQSHPVESREALEQRLAEVEARYPAPPIPRPESWIGYRLVPERFEFWQGRENRLHDRLVYTPLGDGWEIQRLMP</sequence>
<evidence type="ECO:0000259" key="10">
    <source>
        <dbReference type="Pfam" id="PF10590"/>
    </source>
</evidence>
<evidence type="ECO:0000313" key="11">
    <source>
        <dbReference type="EMBL" id="SIT65856.1"/>
    </source>
</evidence>
<evidence type="ECO:0000256" key="6">
    <source>
        <dbReference type="PIRSR" id="PIRSR000190-1"/>
    </source>
</evidence>
<dbReference type="InterPro" id="IPR012349">
    <property type="entry name" value="Split_barrel_FMN-bd"/>
</dbReference>
<feature type="binding site" evidence="5 7">
    <location>
        <position position="83"/>
    </location>
    <ligand>
        <name>FMN</name>
        <dbReference type="ChEBI" id="CHEBI:58210"/>
    </ligand>
</feature>
<feature type="domain" description="Pyridoxamine 5'-phosphate oxidase N-terminal" evidence="9">
    <location>
        <begin position="43"/>
        <end position="159"/>
    </location>
</feature>
<evidence type="ECO:0000256" key="5">
    <source>
        <dbReference type="HAMAP-Rule" id="MF_01629"/>
    </source>
</evidence>
<dbReference type="GO" id="GO:0004733">
    <property type="term" value="F:pyridoxamine phosphate oxidase activity"/>
    <property type="evidence" value="ECO:0007669"/>
    <property type="project" value="UniProtKB-UniRule"/>
</dbReference>
<dbReference type="EC" id="1.4.3.5" evidence="5"/>
<comment type="caution">
    <text evidence="5">Lacks conserved residue(s) required for the propagation of feature annotation.</text>
</comment>
<dbReference type="InterPro" id="IPR019740">
    <property type="entry name" value="Pyridox_Oxase_CS"/>
</dbReference>
<dbReference type="InterPro" id="IPR000659">
    <property type="entry name" value="Pyridox_Oxase"/>
</dbReference>